<evidence type="ECO:0000256" key="1">
    <source>
        <dbReference type="ARBA" id="ARBA00022571"/>
    </source>
</evidence>
<name>X1TH82_9ZZZZ</name>
<organism evidence="3">
    <name type="scientific">marine sediment metagenome</name>
    <dbReference type="NCBI Taxonomy" id="412755"/>
    <lineage>
        <taxon>unclassified sequences</taxon>
        <taxon>metagenomes</taxon>
        <taxon>ecological metagenomes</taxon>
    </lineage>
</organism>
<dbReference type="GO" id="GO:0016620">
    <property type="term" value="F:oxidoreductase activity, acting on the aldehyde or oxo group of donors, NAD or NADP as acceptor"/>
    <property type="evidence" value="ECO:0007669"/>
    <property type="project" value="InterPro"/>
</dbReference>
<dbReference type="Pfam" id="PF01118">
    <property type="entry name" value="Semialdhyde_dh"/>
    <property type="match status" value="1"/>
</dbReference>
<protein>
    <recommendedName>
        <fullName evidence="2">Semialdehyde dehydrogenase NAD-binding domain-containing protein</fullName>
    </recommendedName>
</protein>
<keyword evidence="1" id="KW-0055">Arginine biosynthesis</keyword>
<gene>
    <name evidence="3" type="ORF">S12H4_48501</name>
</gene>
<sequence>MKKIKVSIIGSTGYAGKELVKILMNHQKVELVHLVSSSYAEKNIAEIFPEFLNKLDKKLINLDLDVISQDSDLVFTALPHTVSMDVVPELLKKGVKVVDLSADYRIKNSVVYQKWYEKEHNKISENLLSKAVYGLPEIYLDK</sequence>
<dbReference type="SUPFAM" id="SSF51735">
    <property type="entry name" value="NAD(P)-binding Rossmann-fold domains"/>
    <property type="match status" value="1"/>
</dbReference>
<dbReference type="SMART" id="SM00859">
    <property type="entry name" value="Semialdhyde_dh"/>
    <property type="match status" value="1"/>
</dbReference>
<reference evidence="3" key="1">
    <citation type="journal article" date="2014" name="Front. Microbiol.">
        <title>High frequency of phylogenetically diverse reductive dehalogenase-homologous genes in deep subseafloor sedimentary metagenomes.</title>
        <authorList>
            <person name="Kawai M."/>
            <person name="Futagami T."/>
            <person name="Toyoda A."/>
            <person name="Takaki Y."/>
            <person name="Nishi S."/>
            <person name="Hori S."/>
            <person name="Arai W."/>
            <person name="Tsubouchi T."/>
            <person name="Morono Y."/>
            <person name="Uchiyama I."/>
            <person name="Ito T."/>
            <person name="Fujiyama A."/>
            <person name="Inagaki F."/>
            <person name="Takami H."/>
        </authorList>
    </citation>
    <scope>NUCLEOTIDE SEQUENCE</scope>
    <source>
        <strain evidence="3">Expedition CK06-06</strain>
    </source>
</reference>
<dbReference type="InterPro" id="IPR000534">
    <property type="entry name" value="Semialdehyde_DH_NAD-bd"/>
</dbReference>
<dbReference type="CDD" id="cd17895">
    <property type="entry name" value="AGPR_1_N"/>
    <property type="match status" value="1"/>
</dbReference>
<evidence type="ECO:0000313" key="3">
    <source>
        <dbReference type="EMBL" id="GAJ04673.1"/>
    </source>
</evidence>
<dbReference type="PANTHER" id="PTHR32338:SF10">
    <property type="entry name" value="N-ACETYL-GAMMA-GLUTAMYL-PHOSPHATE REDUCTASE, CHLOROPLASTIC-RELATED"/>
    <property type="match status" value="1"/>
</dbReference>
<proteinExistence type="predicted"/>
<dbReference type="AlphaFoldDB" id="X1TH82"/>
<feature type="domain" description="Semialdehyde dehydrogenase NAD-binding" evidence="2">
    <location>
        <begin position="5"/>
        <end position="141"/>
    </location>
</feature>
<feature type="non-terminal residue" evidence="3">
    <location>
        <position position="142"/>
    </location>
</feature>
<keyword evidence="1" id="KW-0028">Amino-acid biosynthesis</keyword>
<dbReference type="Gene3D" id="3.40.50.720">
    <property type="entry name" value="NAD(P)-binding Rossmann-like Domain"/>
    <property type="match status" value="1"/>
</dbReference>
<dbReference type="InterPro" id="IPR036291">
    <property type="entry name" value="NAD(P)-bd_dom_sf"/>
</dbReference>
<dbReference type="GO" id="GO:0051287">
    <property type="term" value="F:NAD binding"/>
    <property type="evidence" value="ECO:0007669"/>
    <property type="project" value="InterPro"/>
</dbReference>
<dbReference type="InterPro" id="IPR050085">
    <property type="entry name" value="AGPR"/>
</dbReference>
<comment type="caution">
    <text evidence="3">The sequence shown here is derived from an EMBL/GenBank/DDBJ whole genome shotgun (WGS) entry which is preliminary data.</text>
</comment>
<dbReference type="PANTHER" id="PTHR32338">
    <property type="entry name" value="N-ACETYL-GAMMA-GLUTAMYL-PHOSPHATE REDUCTASE, CHLOROPLASTIC-RELATED-RELATED"/>
    <property type="match status" value="1"/>
</dbReference>
<accession>X1TH82</accession>
<dbReference type="EMBL" id="BARW01030319">
    <property type="protein sequence ID" value="GAJ04673.1"/>
    <property type="molecule type" value="Genomic_DNA"/>
</dbReference>
<dbReference type="GO" id="GO:0006526">
    <property type="term" value="P:L-arginine biosynthetic process"/>
    <property type="evidence" value="ECO:0007669"/>
    <property type="project" value="UniProtKB-KW"/>
</dbReference>
<evidence type="ECO:0000259" key="2">
    <source>
        <dbReference type="SMART" id="SM00859"/>
    </source>
</evidence>